<feature type="transmembrane region" description="Helical" evidence="1">
    <location>
        <begin position="150"/>
        <end position="172"/>
    </location>
</feature>
<dbReference type="PATRIC" id="fig|1423747.3.peg.1701"/>
<keyword evidence="1" id="KW-1133">Transmembrane helix</keyword>
<dbReference type="STRING" id="1423747.FC69_GL001673"/>
<sequence>MTNQSLKPMLNSTELIAHMLRKGITFEAISQTEATTILNKVNYYFKVTAYRSNFPKNTAGQYENLDFAYLIDLASIDMQLRDYLLNLSLDIEHGLKVMLLNLIANDPAEDGYQIVQDFKVNHQSAYNQTLTYLRKNRYSQDLYTKHRDHLAIWTFLEIATFGTLSMFVDFYLERTQTKSVRKVHTYLKYSKNIRNACAHSNPLLINLFSEKEFLRYPSSAVQLAAHQMAIPTNRLSDLKINDLVSLFYLHQLLQSPKMSGHRYQEGLDLIARYHRHEDWYAHNLKLTTFFNLFGQLVEYLTVKA</sequence>
<gene>
    <name evidence="2" type="ORF">FC69_GL001673</name>
</gene>
<evidence type="ECO:0000313" key="3">
    <source>
        <dbReference type="Proteomes" id="UP000051264"/>
    </source>
</evidence>
<dbReference type="EMBL" id="AZEX01000047">
    <property type="protein sequence ID" value="KRL59420.1"/>
    <property type="molecule type" value="Genomic_DNA"/>
</dbReference>
<proteinExistence type="predicted"/>
<dbReference type="InterPro" id="IPR011664">
    <property type="entry name" value="Abi_system_AbiD/AbiF-like"/>
</dbReference>
<organism evidence="2 3">
    <name type="scientific">Latilactobacillus fuchuensis DSM 14340 = JCM 11249</name>
    <dbReference type="NCBI Taxonomy" id="1423747"/>
    <lineage>
        <taxon>Bacteria</taxon>
        <taxon>Bacillati</taxon>
        <taxon>Bacillota</taxon>
        <taxon>Bacilli</taxon>
        <taxon>Lactobacillales</taxon>
        <taxon>Lactobacillaceae</taxon>
        <taxon>Latilactobacillus</taxon>
    </lineage>
</organism>
<dbReference type="AlphaFoldDB" id="A0A0R1RR22"/>
<name>A0A0R1RR22_9LACO</name>
<dbReference type="Proteomes" id="UP000051264">
    <property type="component" value="Unassembled WGS sequence"/>
</dbReference>
<dbReference type="eggNOG" id="COG4823">
    <property type="taxonomic scope" value="Bacteria"/>
</dbReference>
<comment type="caution">
    <text evidence="2">The sequence shown here is derived from an EMBL/GenBank/DDBJ whole genome shotgun (WGS) entry which is preliminary data.</text>
</comment>
<evidence type="ECO:0008006" key="4">
    <source>
        <dbReference type="Google" id="ProtNLM"/>
    </source>
</evidence>
<evidence type="ECO:0000313" key="2">
    <source>
        <dbReference type="EMBL" id="KRL59420.1"/>
    </source>
</evidence>
<evidence type="ECO:0000256" key="1">
    <source>
        <dbReference type="SAM" id="Phobius"/>
    </source>
</evidence>
<keyword evidence="1" id="KW-0472">Membrane</keyword>
<protein>
    <recommendedName>
        <fullName evidence="4">Abi family protein</fullName>
    </recommendedName>
</protein>
<keyword evidence="1" id="KW-0812">Transmembrane</keyword>
<dbReference type="RefSeq" id="WP_025083188.1">
    <property type="nucleotide sequence ID" value="NZ_AZEX01000047.1"/>
</dbReference>
<reference evidence="2 3" key="1">
    <citation type="journal article" date="2015" name="Genome Announc.">
        <title>Expanding the biotechnology potential of lactobacilli through comparative genomics of 213 strains and associated genera.</title>
        <authorList>
            <person name="Sun Z."/>
            <person name="Harris H.M."/>
            <person name="McCann A."/>
            <person name="Guo C."/>
            <person name="Argimon S."/>
            <person name="Zhang W."/>
            <person name="Yang X."/>
            <person name="Jeffery I.B."/>
            <person name="Cooney J.C."/>
            <person name="Kagawa T.F."/>
            <person name="Liu W."/>
            <person name="Song Y."/>
            <person name="Salvetti E."/>
            <person name="Wrobel A."/>
            <person name="Rasinkangas P."/>
            <person name="Parkhill J."/>
            <person name="Rea M.C."/>
            <person name="O'Sullivan O."/>
            <person name="Ritari J."/>
            <person name="Douillard F.P."/>
            <person name="Paul Ross R."/>
            <person name="Yang R."/>
            <person name="Briner A.E."/>
            <person name="Felis G.E."/>
            <person name="de Vos W.M."/>
            <person name="Barrangou R."/>
            <person name="Klaenhammer T.R."/>
            <person name="Caufield P.W."/>
            <person name="Cui Y."/>
            <person name="Zhang H."/>
            <person name="O'Toole P.W."/>
        </authorList>
    </citation>
    <scope>NUCLEOTIDE SEQUENCE [LARGE SCALE GENOMIC DNA]</scope>
    <source>
        <strain evidence="2 3">DSM 14340</strain>
    </source>
</reference>
<accession>A0A0R1RR22</accession>
<dbReference type="Pfam" id="PF07751">
    <property type="entry name" value="Abi_2"/>
    <property type="match status" value="1"/>
</dbReference>